<dbReference type="PANTHER" id="PTHR22893">
    <property type="entry name" value="NADH OXIDOREDUCTASE-RELATED"/>
    <property type="match status" value="1"/>
</dbReference>
<evidence type="ECO:0000259" key="1">
    <source>
        <dbReference type="Pfam" id="PF00724"/>
    </source>
</evidence>
<protein>
    <recommendedName>
        <fullName evidence="1">NADH:flavin oxidoreductase/NADH oxidase N-terminal domain-containing protein</fullName>
    </recommendedName>
</protein>
<accession>A0ABR1JB05</accession>
<dbReference type="InterPro" id="IPR045247">
    <property type="entry name" value="Oye-like"/>
</dbReference>
<dbReference type="SUPFAM" id="SSF51395">
    <property type="entry name" value="FMN-linked oxidoreductases"/>
    <property type="match status" value="1"/>
</dbReference>
<evidence type="ECO:0000313" key="3">
    <source>
        <dbReference type="Proteomes" id="UP001498398"/>
    </source>
</evidence>
<dbReference type="Gene3D" id="3.20.20.70">
    <property type="entry name" value="Aldolase class I"/>
    <property type="match status" value="1"/>
</dbReference>
<gene>
    <name evidence="2" type="ORF">VKT23_010782</name>
</gene>
<organism evidence="2 3">
    <name type="scientific">Marasmiellus scandens</name>
    <dbReference type="NCBI Taxonomy" id="2682957"/>
    <lineage>
        <taxon>Eukaryota</taxon>
        <taxon>Fungi</taxon>
        <taxon>Dikarya</taxon>
        <taxon>Basidiomycota</taxon>
        <taxon>Agaricomycotina</taxon>
        <taxon>Agaricomycetes</taxon>
        <taxon>Agaricomycetidae</taxon>
        <taxon>Agaricales</taxon>
        <taxon>Marasmiineae</taxon>
        <taxon>Omphalotaceae</taxon>
        <taxon>Marasmiellus</taxon>
    </lineage>
</organism>
<feature type="domain" description="NADH:flavin oxidoreductase/NADH oxidase N-terminal" evidence="1">
    <location>
        <begin position="15"/>
        <end position="361"/>
    </location>
</feature>
<dbReference type="PANTHER" id="PTHR22893:SF91">
    <property type="entry name" value="NADPH DEHYDROGENASE 2-RELATED"/>
    <property type="match status" value="1"/>
</dbReference>
<dbReference type="InterPro" id="IPR001155">
    <property type="entry name" value="OxRdtase_FMN_N"/>
</dbReference>
<comment type="caution">
    <text evidence="2">The sequence shown here is derived from an EMBL/GenBank/DDBJ whole genome shotgun (WGS) entry which is preliminary data.</text>
</comment>
<reference evidence="2 3" key="1">
    <citation type="submission" date="2024-01" db="EMBL/GenBank/DDBJ databases">
        <title>A draft genome for the cacao thread blight pathogen Marasmiellus scandens.</title>
        <authorList>
            <person name="Baruah I.K."/>
            <person name="Leung J."/>
            <person name="Bukari Y."/>
            <person name="Amoako-Attah I."/>
            <person name="Meinhardt L.W."/>
            <person name="Bailey B.A."/>
            <person name="Cohen S.P."/>
        </authorList>
    </citation>
    <scope>NUCLEOTIDE SEQUENCE [LARGE SCALE GENOMIC DNA]</scope>
    <source>
        <strain evidence="2 3">GH-19</strain>
    </source>
</reference>
<proteinExistence type="predicted"/>
<dbReference type="EMBL" id="JBANRG010000022">
    <property type="protein sequence ID" value="KAK7455750.1"/>
    <property type="molecule type" value="Genomic_DNA"/>
</dbReference>
<sequence>MTTTPLLKDTPYPALFTPLQVRPLTLRNRFLMAAMTRDRNVPMNVPTDLMVEYCRQRARGGAALIVSEAVVVSQQGTPWAHPPGIWNEEQVRAWKKITDAVHQEGAYIYAQLWHVGRISHAEAPEQIASGEPVYAPSAIVARESGNFRFIPGQPSCSMPSEIQDPWKFVEIYRDAAINAKNAGFDGVEVQCGGGWLVDEFLDSSANKRTDEWGGSVENRSRFGLEILKAVMEVFGPGRVGVKLTPAGGYNDVGMPLQETLNTLGYFITEADKLSLSYFLLLRYMESFDPIIEGKRRGTNHDVVETWKPFIKNCHLFVNGGFTPQEASDLIVSGKVAGVFFARPFIANPDFPKRLLHGVALNAEIDMKKLYGPSDGSILKEAELRKGYTDYPDAGID</sequence>
<dbReference type="Pfam" id="PF00724">
    <property type="entry name" value="Oxidored_FMN"/>
    <property type="match status" value="1"/>
</dbReference>
<keyword evidence="3" id="KW-1185">Reference proteome</keyword>
<evidence type="ECO:0000313" key="2">
    <source>
        <dbReference type="EMBL" id="KAK7455750.1"/>
    </source>
</evidence>
<name>A0ABR1JB05_9AGAR</name>
<dbReference type="Proteomes" id="UP001498398">
    <property type="component" value="Unassembled WGS sequence"/>
</dbReference>
<dbReference type="InterPro" id="IPR013785">
    <property type="entry name" value="Aldolase_TIM"/>
</dbReference>
<dbReference type="CDD" id="cd02933">
    <property type="entry name" value="OYE_like_FMN"/>
    <property type="match status" value="1"/>
</dbReference>